<dbReference type="PANTHER" id="PTHR35446:SF3">
    <property type="entry name" value="CMD DOMAIN-CONTAINING PROTEIN"/>
    <property type="match status" value="1"/>
</dbReference>
<reference evidence="2 3" key="2">
    <citation type="submission" date="2014-05" db="EMBL/GenBank/DDBJ databases">
        <title>Genome sequence of the 3-chlorobenzoate degrading bacterium Pseudomonas knackmussii B13 shows multiple evidence for horizontal gene transfer.</title>
        <authorList>
            <person name="Miyazaki R."/>
            <person name="Bertelli C."/>
            <person name="Falquet L."/>
            <person name="Robinson-Rechavi M."/>
            <person name="Gharib W."/>
            <person name="Roy S."/>
            <person name="Van der Meer J.R."/>
        </authorList>
    </citation>
    <scope>NUCLEOTIDE SEQUENCE [LARGE SCALE GENOMIC DNA]</scope>
    <source>
        <strain evidence="2 3">B13</strain>
    </source>
</reference>
<dbReference type="InterPro" id="IPR029032">
    <property type="entry name" value="AhpD-like"/>
</dbReference>
<organism evidence="2 3">
    <name type="scientific">Pseudomonas knackmussii (strain DSM 6978 / CCUG 54928 / LMG 23759 / B13)</name>
    <dbReference type="NCBI Taxonomy" id="1301098"/>
    <lineage>
        <taxon>Bacteria</taxon>
        <taxon>Pseudomonadati</taxon>
        <taxon>Pseudomonadota</taxon>
        <taxon>Gammaproteobacteria</taxon>
        <taxon>Pseudomonadales</taxon>
        <taxon>Pseudomonadaceae</taxon>
        <taxon>Pseudomonas</taxon>
    </lineage>
</organism>
<dbReference type="InterPro" id="IPR003779">
    <property type="entry name" value="CMD-like"/>
</dbReference>
<dbReference type="eggNOG" id="COG2128">
    <property type="taxonomic scope" value="Bacteria"/>
</dbReference>
<proteinExistence type="predicted"/>
<feature type="domain" description="Carboxymuconolactone decarboxylase-like" evidence="1">
    <location>
        <begin position="42"/>
        <end position="102"/>
    </location>
</feature>
<dbReference type="HOGENOM" id="CLU_082760_5_0_6"/>
<dbReference type="SUPFAM" id="SSF69118">
    <property type="entry name" value="AhpD-like"/>
    <property type="match status" value="1"/>
</dbReference>
<dbReference type="STRING" id="1301098.PKB_3094"/>
<dbReference type="NCBIfam" id="TIGR00778">
    <property type="entry name" value="ahpD_dom"/>
    <property type="match status" value="1"/>
</dbReference>
<accession>A0A024HHR9</accession>
<protein>
    <submittedName>
        <fullName evidence="2">Alkylhydroperoxidase</fullName>
    </submittedName>
</protein>
<evidence type="ECO:0000313" key="3">
    <source>
        <dbReference type="Proteomes" id="UP000025241"/>
    </source>
</evidence>
<dbReference type="AlphaFoldDB" id="A0A024HHR9"/>
<name>A0A024HHR9_PSEKB</name>
<gene>
    <name evidence="2" type="ORF">PKB_3094</name>
</gene>
<dbReference type="Pfam" id="PF02627">
    <property type="entry name" value="CMD"/>
    <property type="match status" value="1"/>
</dbReference>
<dbReference type="InterPro" id="IPR004675">
    <property type="entry name" value="AhpD_core"/>
</dbReference>
<dbReference type="RefSeq" id="WP_043253002.1">
    <property type="nucleotide sequence ID" value="NZ_HG322950.1"/>
</dbReference>
<dbReference type="PATRIC" id="fig|1301098.3.peg.3120"/>
<dbReference type="Gene3D" id="1.20.1290.10">
    <property type="entry name" value="AhpD-like"/>
    <property type="match status" value="1"/>
</dbReference>
<dbReference type="OrthoDB" id="9808310at2"/>
<dbReference type="EMBL" id="HG322950">
    <property type="protein sequence ID" value="CDF84441.1"/>
    <property type="molecule type" value="Genomic_DNA"/>
</dbReference>
<sequence>MSRITHLSLEQAPEASRPLLEGVKKGLGRVPNLFATLAHSPAALGGYLALNQALQKSSLSAAEREVVALAASQVNACDYCLAAHSLFAGKAGLTGQDIRSARDGRLNAVATLAWQITENRGQIADGYLQAARDAGLSDAKIVDIVAQVAALTLTNYLNNVARTDLDFPAVEA</sequence>
<dbReference type="PANTHER" id="PTHR35446">
    <property type="entry name" value="SI:CH211-175M2.5"/>
    <property type="match status" value="1"/>
</dbReference>
<dbReference type="KEGG" id="pkc:PKB_3094"/>
<dbReference type="GO" id="GO:0051920">
    <property type="term" value="F:peroxiredoxin activity"/>
    <property type="evidence" value="ECO:0007669"/>
    <property type="project" value="InterPro"/>
</dbReference>
<keyword evidence="3" id="KW-1185">Reference proteome</keyword>
<dbReference type="Proteomes" id="UP000025241">
    <property type="component" value="Chromosome I"/>
</dbReference>
<evidence type="ECO:0000259" key="1">
    <source>
        <dbReference type="Pfam" id="PF02627"/>
    </source>
</evidence>
<evidence type="ECO:0000313" key="2">
    <source>
        <dbReference type="EMBL" id="CDF84441.1"/>
    </source>
</evidence>
<keyword evidence="2" id="KW-0560">Oxidoreductase</keyword>
<keyword evidence="2" id="KW-0575">Peroxidase</keyword>
<reference evidence="2 3" key="1">
    <citation type="submission" date="2013-03" db="EMBL/GenBank/DDBJ databases">
        <authorList>
            <person name="Linke B."/>
        </authorList>
    </citation>
    <scope>NUCLEOTIDE SEQUENCE [LARGE SCALE GENOMIC DNA]</scope>
    <source>
        <strain evidence="2 3">B13</strain>
    </source>
</reference>